<evidence type="ECO:0000259" key="2">
    <source>
        <dbReference type="Pfam" id="PF02371"/>
    </source>
</evidence>
<dbReference type="Proteomes" id="UP000218831">
    <property type="component" value="Unassembled WGS sequence"/>
</dbReference>
<comment type="caution">
    <text evidence="3">The sequence shown here is derived from an EMBL/GenBank/DDBJ whole genome shotgun (WGS) entry which is preliminary data.</text>
</comment>
<reference evidence="3 4" key="1">
    <citation type="submission" date="2017-08" db="EMBL/GenBank/DDBJ databases">
        <title>Aliifodinibius alkalisoli sp. nov., isolated from saline alkaline soil.</title>
        <authorList>
            <person name="Liu D."/>
            <person name="Zhang G."/>
        </authorList>
    </citation>
    <scope>NUCLEOTIDE SEQUENCE [LARGE SCALE GENOMIC DNA]</scope>
    <source>
        <strain evidence="3 4">WN023</strain>
    </source>
</reference>
<dbReference type="OrthoDB" id="964423at2"/>
<dbReference type="Pfam" id="PF01548">
    <property type="entry name" value="DEDD_Tnp_IS110"/>
    <property type="match status" value="1"/>
</dbReference>
<dbReference type="InterPro" id="IPR002525">
    <property type="entry name" value="Transp_IS110-like_N"/>
</dbReference>
<feature type="domain" description="Transposase IS116/IS110/IS902 C-terminal" evidence="2">
    <location>
        <begin position="232"/>
        <end position="317"/>
    </location>
</feature>
<dbReference type="Pfam" id="PF02371">
    <property type="entry name" value="Transposase_20"/>
    <property type="match status" value="1"/>
</dbReference>
<dbReference type="InterPro" id="IPR047650">
    <property type="entry name" value="Transpos_IS110"/>
</dbReference>
<gene>
    <name evidence="3" type="ORF">CK503_08880</name>
</gene>
<evidence type="ECO:0000313" key="3">
    <source>
        <dbReference type="EMBL" id="PAU93778.1"/>
    </source>
</evidence>
<dbReference type="InterPro" id="IPR003346">
    <property type="entry name" value="Transposase_20"/>
</dbReference>
<sequence length="360" mass="40647">MIVLPICHHRVTTGSHSRLRASMQDGFGHGNLLHLHVFKIYEAMNTIGIDISKEWVDCFCSTRRLAGQFPNNPTGWKQLSEWIEDDPLVVLEASGPYYLGLASYLYEQDIKISVVNPLVIRRYGQMKLTRTKTDAKDAGLIAQYGIDQQPELWCPPSKARQGLKKLMTMREGLLRQKAILTGQAEAFSQNKDVEPMVNELNRKMQTEIQEHITRIDKRMEALAEEHYEEVMEALLTIPGIGKKTAIELVTVTDGFGRFDSARTLASYVGICPRIWESGTSVRGRGSISKLGCPQLRKLLYMCSWSAKHSNPACKKMYDRLKKRGKPEKVIKVAIAHKLLRQAFAVGSKCEPFEEKKALAA</sequence>
<dbReference type="RefSeq" id="WP_095606454.1">
    <property type="nucleotide sequence ID" value="NZ_NSKE01000006.1"/>
</dbReference>
<dbReference type="EMBL" id="NSKE01000006">
    <property type="protein sequence ID" value="PAU93778.1"/>
    <property type="molecule type" value="Genomic_DNA"/>
</dbReference>
<organism evidence="3 4">
    <name type="scientific">Fodinibius salipaludis</name>
    <dbReference type="NCBI Taxonomy" id="2032627"/>
    <lineage>
        <taxon>Bacteria</taxon>
        <taxon>Pseudomonadati</taxon>
        <taxon>Balneolota</taxon>
        <taxon>Balneolia</taxon>
        <taxon>Balneolales</taxon>
        <taxon>Balneolaceae</taxon>
        <taxon>Fodinibius</taxon>
    </lineage>
</organism>
<dbReference type="PANTHER" id="PTHR33055:SF3">
    <property type="entry name" value="PUTATIVE TRANSPOSASE FOR IS117-RELATED"/>
    <property type="match status" value="1"/>
</dbReference>
<dbReference type="AlphaFoldDB" id="A0A2A2G8Z9"/>
<proteinExistence type="predicted"/>
<evidence type="ECO:0000259" key="1">
    <source>
        <dbReference type="Pfam" id="PF01548"/>
    </source>
</evidence>
<feature type="domain" description="Transposase IS110-like N-terminal" evidence="1">
    <location>
        <begin position="47"/>
        <end position="180"/>
    </location>
</feature>
<dbReference type="NCBIfam" id="NF033542">
    <property type="entry name" value="transpos_IS110"/>
    <property type="match status" value="1"/>
</dbReference>
<dbReference type="GO" id="GO:0003677">
    <property type="term" value="F:DNA binding"/>
    <property type="evidence" value="ECO:0007669"/>
    <property type="project" value="InterPro"/>
</dbReference>
<keyword evidence="4" id="KW-1185">Reference proteome</keyword>
<accession>A0A2A2G8Z9</accession>
<dbReference type="GO" id="GO:0004803">
    <property type="term" value="F:transposase activity"/>
    <property type="evidence" value="ECO:0007669"/>
    <property type="project" value="InterPro"/>
</dbReference>
<name>A0A2A2G8Z9_9BACT</name>
<dbReference type="GO" id="GO:0006313">
    <property type="term" value="P:DNA transposition"/>
    <property type="evidence" value="ECO:0007669"/>
    <property type="project" value="InterPro"/>
</dbReference>
<evidence type="ECO:0000313" key="4">
    <source>
        <dbReference type="Proteomes" id="UP000218831"/>
    </source>
</evidence>
<dbReference type="PANTHER" id="PTHR33055">
    <property type="entry name" value="TRANSPOSASE FOR INSERTION SEQUENCE ELEMENT IS1111A"/>
    <property type="match status" value="1"/>
</dbReference>
<protein>
    <submittedName>
        <fullName evidence="3">IS110 family transposase</fullName>
    </submittedName>
</protein>